<keyword evidence="2" id="KW-1133">Transmembrane helix</keyword>
<keyword evidence="4" id="KW-1185">Reference proteome</keyword>
<dbReference type="AlphaFoldDB" id="A0A549YIU5"/>
<dbReference type="Pfam" id="PF13365">
    <property type="entry name" value="Trypsin_2"/>
    <property type="match status" value="1"/>
</dbReference>
<keyword evidence="1" id="KW-0378">Hydrolase</keyword>
<dbReference type="GO" id="GO:0006508">
    <property type="term" value="P:proteolysis"/>
    <property type="evidence" value="ECO:0007669"/>
    <property type="project" value="InterPro"/>
</dbReference>
<dbReference type="PANTHER" id="PTHR43019:SF23">
    <property type="entry name" value="PROTEASE DO-LIKE 5, CHLOROPLASTIC"/>
    <property type="match status" value="1"/>
</dbReference>
<proteinExistence type="predicted"/>
<dbReference type="PRINTS" id="PR00834">
    <property type="entry name" value="PROTEASES2C"/>
</dbReference>
<dbReference type="GO" id="GO:0004252">
    <property type="term" value="F:serine-type endopeptidase activity"/>
    <property type="evidence" value="ECO:0007669"/>
    <property type="project" value="InterPro"/>
</dbReference>
<dbReference type="InterPro" id="IPR009003">
    <property type="entry name" value="Peptidase_S1_PA"/>
</dbReference>
<evidence type="ECO:0000256" key="2">
    <source>
        <dbReference type="SAM" id="Phobius"/>
    </source>
</evidence>
<organism evidence="3 4">
    <name type="scientific">Lentibacillus cibarius</name>
    <dbReference type="NCBI Taxonomy" id="2583219"/>
    <lineage>
        <taxon>Bacteria</taxon>
        <taxon>Bacillati</taxon>
        <taxon>Bacillota</taxon>
        <taxon>Bacilli</taxon>
        <taxon>Bacillales</taxon>
        <taxon>Bacillaceae</taxon>
        <taxon>Lentibacillus</taxon>
    </lineage>
</organism>
<name>A0A549YIU5_9BACI</name>
<dbReference type="InterPro" id="IPR001940">
    <property type="entry name" value="Peptidase_S1C"/>
</dbReference>
<keyword evidence="2" id="KW-0472">Membrane</keyword>
<evidence type="ECO:0000313" key="4">
    <source>
        <dbReference type="Proteomes" id="UP000319280"/>
    </source>
</evidence>
<keyword evidence="1" id="KW-0645">Protease</keyword>
<dbReference type="SUPFAM" id="SSF50494">
    <property type="entry name" value="Trypsin-like serine proteases"/>
    <property type="match status" value="1"/>
</dbReference>
<dbReference type="Gene3D" id="2.40.10.10">
    <property type="entry name" value="Trypsin-like serine proteases"/>
    <property type="match status" value="2"/>
</dbReference>
<reference evidence="3 4" key="1">
    <citation type="submission" date="2019-07" db="EMBL/GenBank/DDBJ databases">
        <title>Genomic analysis of Lentibacillus sp. NKC851-2.</title>
        <authorList>
            <person name="Oh Y.J."/>
        </authorList>
    </citation>
    <scope>NUCLEOTIDE SEQUENCE [LARGE SCALE GENOMIC DNA]</scope>
    <source>
        <strain evidence="3 4">NKC851-2</strain>
    </source>
</reference>
<keyword evidence="1" id="KW-0720">Serine protease</keyword>
<accession>A0A549YIU5</accession>
<dbReference type="Proteomes" id="UP000319280">
    <property type="component" value="Unassembled WGS sequence"/>
</dbReference>
<dbReference type="InterPro" id="IPR043504">
    <property type="entry name" value="Peptidase_S1_PA_chymotrypsin"/>
</dbReference>
<dbReference type="RefSeq" id="WP_142790886.1">
    <property type="nucleotide sequence ID" value="NZ_VJMZ01000001.1"/>
</dbReference>
<gene>
    <name evidence="3" type="ORF">FH966_09040</name>
</gene>
<comment type="caution">
    <text evidence="3">The sequence shown here is derived from an EMBL/GenBank/DDBJ whole genome shotgun (WGS) entry which is preliminary data.</text>
</comment>
<feature type="transmembrane region" description="Helical" evidence="2">
    <location>
        <begin position="54"/>
        <end position="71"/>
    </location>
</feature>
<dbReference type="EMBL" id="VJMZ01000001">
    <property type="protein sequence ID" value="TRM11812.1"/>
    <property type="molecule type" value="Genomic_DNA"/>
</dbReference>
<keyword evidence="2" id="KW-0812">Transmembrane</keyword>
<evidence type="ECO:0000313" key="3">
    <source>
        <dbReference type="EMBL" id="TRM11812.1"/>
    </source>
</evidence>
<sequence>MNKGKDDRDIIDDDLYEELDEEELYELVEQERRRYIEKSQHEQHQKPKRPFPKWVAWLIAIVMLLNVGALLPKTFSIPAIDFLITSAQLSTQENIQSYKEAVVVVETDDGRGTGFSITADGTILTNHHVVEGQKTVTVAFPEEGLFSGDVVKTYPDVDLAVLQVDGENLSHLDLATDKSWQPDKQQIYFIGNPLRFSGIANKGTVLDYITLEDWEKPVVMMEAPVYRGNSGSPVINQNGDVIGVVFATLKHDSYGKVGLFIPINYYQDRMD</sequence>
<protein>
    <submittedName>
        <fullName evidence="3">Trypsin-like peptidase domain-containing protein</fullName>
    </submittedName>
</protein>
<evidence type="ECO:0000256" key="1">
    <source>
        <dbReference type="ARBA" id="ARBA00022825"/>
    </source>
</evidence>
<dbReference type="PANTHER" id="PTHR43019">
    <property type="entry name" value="SERINE ENDOPROTEASE DEGS"/>
    <property type="match status" value="1"/>
</dbReference>